<proteinExistence type="predicted"/>
<dbReference type="Proteomes" id="UP000436483">
    <property type="component" value="Unassembled WGS sequence"/>
</dbReference>
<dbReference type="EMBL" id="WURB01000014">
    <property type="protein sequence ID" value="MXQ13237.1"/>
    <property type="molecule type" value="Genomic_DNA"/>
</dbReference>
<dbReference type="RefSeq" id="WP_160886007.1">
    <property type="nucleotide sequence ID" value="NZ_WURB01000014.1"/>
</dbReference>
<dbReference type="AlphaFoldDB" id="A0A7X3MU38"/>
<keyword evidence="2" id="KW-1185">Reference proteome</keyword>
<gene>
    <name evidence="1" type="ORF">GR328_17555</name>
</gene>
<organism evidence="1 2">
    <name type="scientific">Microvirga makkahensis</name>
    <dbReference type="NCBI Taxonomy" id="1128670"/>
    <lineage>
        <taxon>Bacteria</taxon>
        <taxon>Pseudomonadati</taxon>
        <taxon>Pseudomonadota</taxon>
        <taxon>Alphaproteobacteria</taxon>
        <taxon>Hyphomicrobiales</taxon>
        <taxon>Methylobacteriaceae</taxon>
        <taxon>Microvirga</taxon>
    </lineage>
</organism>
<accession>A0A7X3MU38</accession>
<name>A0A7X3MU38_9HYPH</name>
<reference evidence="1 2" key="2">
    <citation type="submission" date="2020-01" db="EMBL/GenBank/DDBJ databases">
        <title>Microvirga sp. nov., an arsenate reduction bacterium isolated from Tibet hotspring sediments.</title>
        <authorList>
            <person name="Xian W.-D."/>
            <person name="Li W.-J."/>
        </authorList>
    </citation>
    <scope>NUCLEOTIDE SEQUENCE [LARGE SCALE GENOMIC DNA]</scope>
    <source>
        <strain evidence="1 2">KCTC 23863</strain>
    </source>
</reference>
<dbReference type="OrthoDB" id="7999301at2"/>
<comment type="caution">
    <text evidence="1">The sequence shown here is derived from an EMBL/GenBank/DDBJ whole genome shotgun (WGS) entry which is preliminary data.</text>
</comment>
<evidence type="ECO:0000313" key="1">
    <source>
        <dbReference type="EMBL" id="MXQ13237.1"/>
    </source>
</evidence>
<evidence type="ECO:0000313" key="2">
    <source>
        <dbReference type="Proteomes" id="UP000436483"/>
    </source>
</evidence>
<reference evidence="1 2" key="1">
    <citation type="submission" date="2019-12" db="EMBL/GenBank/DDBJ databases">
        <authorList>
            <person name="Yuan C.-G."/>
        </authorList>
    </citation>
    <scope>NUCLEOTIDE SEQUENCE [LARGE SCALE GENOMIC DNA]</scope>
    <source>
        <strain evidence="1 2">KCTC 23863</strain>
    </source>
</reference>
<sequence length="67" mass="7153">MSRRKPLITQADVSRAVKGAQSAGLKVQRVEVDPATGRIVVVSGDDLPVKPLDEFEAWKAKGNAHSA</sequence>
<protein>
    <submittedName>
        <fullName evidence="1">Uncharacterized protein</fullName>
    </submittedName>
</protein>